<sequence length="154" mass="17928">MGSDNESKQSSNQGIEKMDKENRGQPTRIIDQQNNNMHVSNRRIITELGSDDDIRELDRTYTTRLLERKGSGNDKQCQRNKSYLLLLTTFRASLQEDARSSSLDTFRQHNSSLRYWEMESQGIFDRKNKTSILSGEKTQITNHNNPHPRKIELN</sequence>
<reference evidence="2 3" key="1">
    <citation type="submission" date="2019-03" db="EMBL/GenBank/DDBJ databases">
        <title>Single cell metagenomics reveals metabolic interactions within the superorganism composed of flagellate Streblomastix strix and complex community of Bacteroidetes bacteria on its surface.</title>
        <authorList>
            <person name="Treitli S.C."/>
            <person name="Kolisko M."/>
            <person name="Husnik F."/>
            <person name="Keeling P."/>
            <person name="Hampl V."/>
        </authorList>
    </citation>
    <scope>NUCLEOTIDE SEQUENCE [LARGE SCALE GENOMIC DNA]</scope>
    <source>
        <strain evidence="2">ST1C</strain>
    </source>
</reference>
<protein>
    <submittedName>
        <fullName evidence="2">Uncharacterized protein</fullName>
    </submittedName>
</protein>
<organism evidence="2 3">
    <name type="scientific">Streblomastix strix</name>
    <dbReference type="NCBI Taxonomy" id="222440"/>
    <lineage>
        <taxon>Eukaryota</taxon>
        <taxon>Metamonada</taxon>
        <taxon>Preaxostyla</taxon>
        <taxon>Oxymonadida</taxon>
        <taxon>Streblomastigidae</taxon>
        <taxon>Streblomastix</taxon>
    </lineage>
</organism>
<evidence type="ECO:0000313" key="2">
    <source>
        <dbReference type="EMBL" id="KAA6315172.1"/>
    </source>
</evidence>
<feature type="region of interest" description="Disordered" evidence="1">
    <location>
        <begin position="1"/>
        <end position="36"/>
    </location>
</feature>
<dbReference type="EMBL" id="SNRW01047538">
    <property type="protein sequence ID" value="KAA6315172.1"/>
    <property type="molecule type" value="Genomic_DNA"/>
</dbReference>
<feature type="non-terminal residue" evidence="2">
    <location>
        <position position="154"/>
    </location>
</feature>
<dbReference type="AlphaFoldDB" id="A0A5J4Q134"/>
<gene>
    <name evidence="2" type="ORF">EZS28_055459</name>
</gene>
<dbReference type="Proteomes" id="UP000324800">
    <property type="component" value="Unassembled WGS sequence"/>
</dbReference>
<evidence type="ECO:0000256" key="1">
    <source>
        <dbReference type="SAM" id="MobiDB-lite"/>
    </source>
</evidence>
<comment type="caution">
    <text evidence="2">The sequence shown here is derived from an EMBL/GenBank/DDBJ whole genome shotgun (WGS) entry which is preliminary data.</text>
</comment>
<evidence type="ECO:0000313" key="3">
    <source>
        <dbReference type="Proteomes" id="UP000324800"/>
    </source>
</evidence>
<proteinExistence type="predicted"/>
<accession>A0A5J4Q134</accession>
<name>A0A5J4Q134_9EUKA</name>